<dbReference type="AlphaFoldDB" id="A0A2K1P1B7"/>
<name>A0A2K1P1B7_9BACT</name>
<evidence type="ECO:0000313" key="2">
    <source>
        <dbReference type="Proteomes" id="UP000236434"/>
    </source>
</evidence>
<protein>
    <submittedName>
        <fullName evidence="1">Uncharacterized protein</fullName>
    </submittedName>
</protein>
<dbReference type="EMBL" id="AZRL01000012">
    <property type="protein sequence ID" value="PNR96588.1"/>
    <property type="molecule type" value="Genomic_DNA"/>
</dbReference>
<sequence length="39" mass="4135">MKERDALILAAKGNLALYEHPPMKNSLADGLIKGDAVIG</sequence>
<proteinExistence type="predicted"/>
<gene>
    <name evidence="1" type="ORF">X929_05295</name>
</gene>
<organism evidence="1 2">
    <name type="scientific">Petrotoga olearia DSM 13574</name>
    <dbReference type="NCBI Taxonomy" id="1122955"/>
    <lineage>
        <taxon>Bacteria</taxon>
        <taxon>Thermotogati</taxon>
        <taxon>Thermotogota</taxon>
        <taxon>Thermotogae</taxon>
        <taxon>Petrotogales</taxon>
        <taxon>Petrotogaceae</taxon>
        <taxon>Petrotoga</taxon>
    </lineage>
</organism>
<evidence type="ECO:0000313" key="1">
    <source>
        <dbReference type="EMBL" id="PNR96588.1"/>
    </source>
</evidence>
<comment type="caution">
    <text evidence="1">The sequence shown here is derived from an EMBL/GenBank/DDBJ whole genome shotgun (WGS) entry which is preliminary data.</text>
</comment>
<dbReference type="Proteomes" id="UP000236434">
    <property type="component" value="Unassembled WGS sequence"/>
</dbReference>
<accession>A0A2K1P1B7</accession>
<reference evidence="1 2" key="1">
    <citation type="submission" date="2013-12" db="EMBL/GenBank/DDBJ databases">
        <title>Comparative genomics of Petrotoga isolates.</title>
        <authorList>
            <person name="Nesbo C.L."/>
            <person name="Charchuk R."/>
            <person name="Chow K."/>
        </authorList>
    </citation>
    <scope>NUCLEOTIDE SEQUENCE [LARGE SCALE GENOMIC DNA]</scope>
    <source>
        <strain evidence="1 2">DSM 13574</strain>
    </source>
</reference>